<proteinExistence type="predicted"/>
<evidence type="ECO:0000256" key="3">
    <source>
        <dbReference type="ARBA" id="ARBA00023033"/>
    </source>
</evidence>
<dbReference type="Gene3D" id="3.20.20.30">
    <property type="entry name" value="Luciferase-like domain"/>
    <property type="match status" value="1"/>
</dbReference>
<keyword evidence="1" id="KW-0285">Flavoprotein</keyword>
<dbReference type="GO" id="GO:0016705">
    <property type="term" value="F:oxidoreductase activity, acting on paired donors, with incorporation or reduction of molecular oxygen"/>
    <property type="evidence" value="ECO:0007669"/>
    <property type="project" value="InterPro"/>
</dbReference>
<dbReference type="InterPro" id="IPR050766">
    <property type="entry name" value="Bact_Lucif_Oxidored"/>
</dbReference>
<feature type="non-terminal residue" evidence="5">
    <location>
        <position position="1"/>
    </location>
</feature>
<dbReference type="Pfam" id="PF00296">
    <property type="entry name" value="Bac_luciferase"/>
    <property type="match status" value="1"/>
</dbReference>
<evidence type="ECO:0000256" key="2">
    <source>
        <dbReference type="ARBA" id="ARBA00023002"/>
    </source>
</evidence>
<keyword evidence="2" id="KW-0560">Oxidoreductase</keyword>
<dbReference type="PANTHER" id="PTHR30137">
    <property type="entry name" value="LUCIFERASE-LIKE MONOOXYGENASE"/>
    <property type="match status" value="1"/>
</dbReference>
<protein>
    <recommendedName>
        <fullName evidence="4">Luciferase-like domain-containing protein</fullName>
    </recommendedName>
</protein>
<dbReference type="EMBL" id="UINC01030882">
    <property type="protein sequence ID" value="SVB15996.1"/>
    <property type="molecule type" value="Genomic_DNA"/>
</dbReference>
<feature type="domain" description="Luciferase-like" evidence="4">
    <location>
        <begin position="1"/>
        <end position="268"/>
    </location>
</feature>
<dbReference type="GO" id="GO:0004497">
    <property type="term" value="F:monooxygenase activity"/>
    <property type="evidence" value="ECO:0007669"/>
    <property type="project" value="UniProtKB-KW"/>
</dbReference>
<accession>A0A382BQ80</accession>
<sequence length="313" mass="35228">SPLLFMATLIARTRQIKFGTGVLCLPQYHPAVVAGYAAMFDHLSEGRFIMGIGPGGLPSDFELFGVMDLDRNAMMIESIDMILKIWQTEPPYNITNTFWNARVEDWAVDKLGLGRMVKPFQKPHPPIALSALSPNSGTMRLAGNRDWDPISANFIGAWSVASHWRVYEEECKAQNRVAENSRWRVARSIFVADSDQEAEKFVTNPGGSFMHYYEYLFDIFERSELKPAFVANPGDDPSKLSPSRMVDSFVIRGDAQTVANQLLEFHDQVGGFGTLLMTAHDWTDKVRMRRSMELMATEVIPCINKALHTSNTD</sequence>
<dbReference type="SUPFAM" id="SSF51679">
    <property type="entry name" value="Bacterial luciferase-like"/>
    <property type="match status" value="1"/>
</dbReference>
<evidence type="ECO:0000313" key="5">
    <source>
        <dbReference type="EMBL" id="SVB15996.1"/>
    </source>
</evidence>
<name>A0A382BQ80_9ZZZZ</name>
<dbReference type="PANTHER" id="PTHR30137:SF16">
    <property type="entry name" value="BLL0895 PROTEIN"/>
    <property type="match status" value="1"/>
</dbReference>
<evidence type="ECO:0000259" key="4">
    <source>
        <dbReference type="Pfam" id="PF00296"/>
    </source>
</evidence>
<gene>
    <name evidence="5" type="ORF">METZ01_LOCUS168850</name>
</gene>
<keyword evidence="3" id="KW-0503">Monooxygenase</keyword>
<dbReference type="AlphaFoldDB" id="A0A382BQ80"/>
<organism evidence="5">
    <name type="scientific">marine metagenome</name>
    <dbReference type="NCBI Taxonomy" id="408172"/>
    <lineage>
        <taxon>unclassified sequences</taxon>
        <taxon>metagenomes</taxon>
        <taxon>ecological metagenomes</taxon>
    </lineage>
</organism>
<evidence type="ECO:0000256" key="1">
    <source>
        <dbReference type="ARBA" id="ARBA00022630"/>
    </source>
</evidence>
<dbReference type="InterPro" id="IPR036661">
    <property type="entry name" value="Luciferase-like_sf"/>
</dbReference>
<dbReference type="InterPro" id="IPR011251">
    <property type="entry name" value="Luciferase-like_dom"/>
</dbReference>
<dbReference type="GO" id="GO:0005829">
    <property type="term" value="C:cytosol"/>
    <property type="evidence" value="ECO:0007669"/>
    <property type="project" value="TreeGrafter"/>
</dbReference>
<reference evidence="5" key="1">
    <citation type="submission" date="2018-05" db="EMBL/GenBank/DDBJ databases">
        <authorList>
            <person name="Lanie J.A."/>
            <person name="Ng W.-L."/>
            <person name="Kazmierczak K.M."/>
            <person name="Andrzejewski T.M."/>
            <person name="Davidsen T.M."/>
            <person name="Wayne K.J."/>
            <person name="Tettelin H."/>
            <person name="Glass J.I."/>
            <person name="Rusch D."/>
            <person name="Podicherti R."/>
            <person name="Tsui H.-C.T."/>
            <person name="Winkler M.E."/>
        </authorList>
    </citation>
    <scope>NUCLEOTIDE SEQUENCE</scope>
</reference>